<organism evidence="3 4">
    <name type="scientific">Symbiodinium natans</name>
    <dbReference type="NCBI Taxonomy" id="878477"/>
    <lineage>
        <taxon>Eukaryota</taxon>
        <taxon>Sar</taxon>
        <taxon>Alveolata</taxon>
        <taxon>Dinophyceae</taxon>
        <taxon>Suessiales</taxon>
        <taxon>Symbiodiniaceae</taxon>
        <taxon>Symbiodinium</taxon>
    </lineage>
</organism>
<dbReference type="SUPFAM" id="SSF53335">
    <property type="entry name" value="S-adenosyl-L-methionine-dependent methyltransferases"/>
    <property type="match status" value="1"/>
</dbReference>
<name>A0A812RX67_9DINO</name>
<comment type="caution">
    <text evidence="3">The sequence shown here is derived from an EMBL/GenBank/DDBJ whole genome shotgun (WGS) entry which is preliminary data.</text>
</comment>
<dbReference type="PANTHER" id="PTHR14911">
    <property type="entry name" value="THUMP DOMAIN-CONTAINING"/>
    <property type="match status" value="1"/>
</dbReference>
<feature type="region of interest" description="Disordered" evidence="1">
    <location>
        <begin position="757"/>
        <end position="818"/>
    </location>
</feature>
<sequence length="1369" mass="148157">MCWADSEDLEKALKRLELMDPEQSNQLTEIVTTTLMFKGGTGELSHKAPPGCPDAPVTSQTMQNAIGCDGEAIEALNFKNFSPGGAQDSMEAVGEQLSSVFVSLQPCRAFEPNMTHVLVKVTKAQMATLQTTECSFSVLKQLPEHHKLLVAAPKGPWLPRLRGVGGVERVHIATLLAENWADFCQKVQEVNWLGQLELRRTAGYDAVTSQGEVLRYFVRARSRRQEASTQAPDVHILQEAVYSSLQQGLSRARPASSLQEANLVVWLSAGRSVVCGLPVLFRRSAAPNLPFWGLHRAVGFALGAAAKLQEGELVLDPFAGRGALIAALARRWPGRYVGIELDPARVAEAEANLKSAGLGGVAEVRCGDARQLPLPDDSVDVIVSDLPFGRKYGSVEGNRSLYPAAFREVLDSALSAAQLCRVGAMAFAFGGRSDDAGCKAVCFTKGGGDRLLFDWSLEEAEDSWLGARYIGTCEAFNCAPRAYKAYTGNWTRAIGSASGVLQRQCPSPSMKRGILAIIGVNASDLLYMRGFVILQFRWTSTRLADLQVHVFNFVYQDQKEVSADTLWRPGAWKMVVRAQRGQTPRKRRGGGGGTRKKVAAILRRLRASPKNQAREDVEMLLTLAPKLKPKDQTQSITLLGRRLLWQEALQVFLLAGDAVDTISFNTALSACERSQQWEQARFPGRPVANVETAPGTEGGEPDAAQALAVSLFESKLWASATGLDVRGLLLGLGSNASTAKGRVASFFGERFTPLRPTAMAESPEKTHQVAKGLEDYSASSPRNEGEQPPAAVESDPEWTPSDRTEADSPAQEVPATTAHCSMSPGESLIVAHLSWRAAATALRHSLDVASVYLASAMGGDMPLRWEEIQACDMETLQDRLGAVLRGLLRGLEACDLRLSRLAVELDCLDDGEAEGLFGSEGKLKEDLEEIQAVRGEVADFAERGRHWEASAPRALGHIVGLEAISDFVGEAVPALDEFVAHCGDFAARRRAAVARAKAAIEVADASERATAVAMLQDALSPSSRVDFPRVTEICQRVADRPDEAAPSAAMLWAAMSSSSASEDSESPKRQLKALTIAHELLYDERVLSAFAALETAPLRGLETLAPGSILGKPAEEAVRMLAAEVRRRVEEKQDTVARSSRRRATWSFPSLRRARSGAAESSPTQQPRLQLSKSAPLEARQEPDLLEGPEALLRQLRRWGSWYHIRGEQEKQILGELRQRFLSLLNGLARVAEELDCLDDGSSGIDLRAVVAQLQPFMLSASDLQARACAWCQALDASQQGCGASSPVATSPLSAGSSVDVEVPAVEPEHLADFLEEALAAFASLSRRLRGCAALRREVVEQAKARIEAGPIHAFEVLPKGDARSSGWS</sequence>
<dbReference type="Gene3D" id="3.40.50.150">
    <property type="entry name" value="Vaccinia Virus protein VP39"/>
    <property type="match status" value="1"/>
</dbReference>
<dbReference type="Proteomes" id="UP000604046">
    <property type="component" value="Unassembled WGS sequence"/>
</dbReference>
<evidence type="ECO:0000259" key="2">
    <source>
        <dbReference type="Pfam" id="PF01170"/>
    </source>
</evidence>
<dbReference type="EMBL" id="CAJNDS010002382">
    <property type="protein sequence ID" value="CAE7456557.1"/>
    <property type="molecule type" value="Genomic_DNA"/>
</dbReference>
<feature type="domain" description="Ribosomal RNA large subunit methyltransferase K/L-like methyltransferase" evidence="2">
    <location>
        <begin position="300"/>
        <end position="409"/>
    </location>
</feature>
<dbReference type="InterPro" id="IPR029063">
    <property type="entry name" value="SAM-dependent_MTases_sf"/>
</dbReference>
<gene>
    <name evidence="3" type="primary">THUMPD2</name>
    <name evidence="3" type="ORF">SNAT2548_LOCUS25191</name>
</gene>
<feature type="compositionally biased region" description="Polar residues" evidence="1">
    <location>
        <begin position="1159"/>
        <end position="1173"/>
    </location>
</feature>
<protein>
    <submittedName>
        <fullName evidence="3">THUMPD2 protein</fullName>
    </submittedName>
</protein>
<evidence type="ECO:0000256" key="1">
    <source>
        <dbReference type="SAM" id="MobiDB-lite"/>
    </source>
</evidence>
<keyword evidence="4" id="KW-1185">Reference proteome</keyword>
<evidence type="ECO:0000313" key="3">
    <source>
        <dbReference type="EMBL" id="CAE7456557.1"/>
    </source>
</evidence>
<dbReference type="GO" id="GO:0030488">
    <property type="term" value="P:tRNA methylation"/>
    <property type="evidence" value="ECO:0007669"/>
    <property type="project" value="TreeGrafter"/>
</dbReference>
<dbReference type="OrthoDB" id="47730at2759"/>
<feature type="region of interest" description="Disordered" evidence="1">
    <location>
        <begin position="1149"/>
        <end position="1184"/>
    </location>
</feature>
<dbReference type="GO" id="GO:0016423">
    <property type="term" value="F:tRNA (guanine) methyltransferase activity"/>
    <property type="evidence" value="ECO:0007669"/>
    <property type="project" value="TreeGrafter"/>
</dbReference>
<proteinExistence type="predicted"/>
<dbReference type="GO" id="GO:0043527">
    <property type="term" value="C:tRNA methyltransferase complex"/>
    <property type="evidence" value="ECO:0007669"/>
    <property type="project" value="UniProtKB-ARBA"/>
</dbReference>
<dbReference type="Pfam" id="PF01170">
    <property type="entry name" value="UPF0020"/>
    <property type="match status" value="1"/>
</dbReference>
<dbReference type="PANTHER" id="PTHR14911:SF13">
    <property type="entry name" value="TRNA (GUANINE(6)-N2)-METHYLTRANSFERASE THUMP3"/>
    <property type="match status" value="1"/>
</dbReference>
<reference evidence="3" key="1">
    <citation type="submission" date="2021-02" db="EMBL/GenBank/DDBJ databases">
        <authorList>
            <person name="Dougan E. K."/>
            <person name="Rhodes N."/>
            <person name="Thang M."/>
            <person name="Chan C."/>
        </authorList>
    </citation>
    <scope>NUCLEOTIDE SEQUENCE</scope>
</reference>
<accession>A0A812RX67</accession>
<dbReference type="InterPro" id="IPR000241">
    <property type="entry name" value="RlmKL-like_Mtase"/>
</dbReference>
<evidence type="ECO:0000313" key="4">
    <source>
        <dbReference type="Proteomes" id="UP000604046"/>
    </source>
</evidence>
<dbReference type="CDD" id="cd02440">
    <property type="entry name" value="AdoMet_MTases"/>
    <property type="match status" value="1"/>
</dbReference>